<evidence type="ECO:0000256" key="1">
    <source>
        <dbReference type="SAM" id="MobiDB-lite"/>
    </source>
</evidence>
<keyword evidence="3" id="KW-1185">Reference proteome</keyword>
<dbReference type="EMBL" id="BLKU01000002">
    <property type="protein sequence ID" value="GFG62891.1"/>
    <property type="molecule type" value="Genomic_DNA"/>
</dbReference>
<comment type="caution">
    <text evidence="2">The sequence shown here is derived from an EMBL/GenBank/DDBJ whole genome shotgun (WGS) entry which is preliminary data.</text>
</comment>
<sequence>MVVAIGFTINMARMRHELRRAGGGGSNVRPWLRLCSQGGKSGIRPPWTHAGSPQRTPDATPDATIDGTPSVTTLAL</sequence>
<feature type="compositionally biased region" description="Polar residues" evidence="1">
    <location>
        <begin position="67"/>
        <end position="76"/>
    </location>
</feature>
<reference evidence="2 3" key="1">
    <citation type="journal article" date="2019" name="Emerg. Microbes Infect.">
        <title>Comprehensive subspecies identification of 175 nontuberculous mycobacteria species based on 7547 genomic profiles.</title>
        <authorList>
            <person name="Matsumoto Y."/>
            <person name="Kinjo T."/>
            <person name="Motooka D."/>
            <person name="Nabeya D."/>
            <person name="Jung N."/>
            <person name="Uechi K."/>
            <person name="Horii T."/>
            <person name="Iida T."/>
            <person name="Fujita J."/>
            <person name="Nakamura S."/>
        </authorList>
    </citation>
    <scope>NUCLEOTIDE SEQUENCE [LARGE SCALE GENOMIC DNA]</scope>
    <source>
        <strain evidence="2 3">JCM 13573</strain>
    </source>
</reference>
<dbReference type="Proteomes" id="UP000465306">
    <property type="component" value="Unassembled WGS sequence"/>
</dbReference>
<evidence type="ECO:0000313" key="2">
    <source>
        <dbReference type="EMBL" id="GFG62891.1"/>
    </source>
</evidence>
<evidence type="ECO:0000313" key="3">
    <source>
        <dbReference type="Proteomes" id="UP000465306"/>
    </source>
</evidence>
<organism evidence="2 3">
    <name type="scientific">Mycobacterium kubicae</name>
    <dbReference type="NCBI Taxonomy" id="120959"/>
    <lineage>
        <taxon>Bacteria</taxon>
        <taxon>Bacillati</taxon>
        <taxon>Actinomycetota</taxon>
        <taxon>Actinomycetes</taxon>
        <taxon>Mycobacteriales</taxon>
        <taxon>Mycobacteriaceae</taxon>
        <taxon>Mycobacterium</taxon>
        <taxon>Mycobacterium simiae complex</taxon>
    </lineage>
</organism>
<gene>
    <name evidence="2" type="ORF">MKUB_03810</name>
</gene>
<accession>A0ABQ1BH19</accession>
<proteinExistence type="predicted"/>
<protein>
    <submittedName>
        <fullName evidence="2">Uncharacterized protein</fullName>
    </submittedName>
</protein>
<feature type="region of interest" description="Disordered" evidence="1">
    <location>
        <begin position="39"/>
        <end position="76"/>
    </location>
</feature>
<name>A0ABQ1BH19_9MYCO</name>